<feature type="domain" description="Endonuclease/exonuclease/phosphatase" evidence="1">
    <location>
        <begin position="30"/>
        <end position="304"/>
    </location>
</feature>
<organism evidence="2">
    <name type="scientific">Streptomyces sp. NBC_00003</name>
    <dbReference type="NCBI Taxonomy" id="2903608"/>
    <lineage>
        <taxon>Bacteria</taxon>
        <taxon>Bacillati</taxon>
        <taxon>Actinomycetota</taxon>
        <taxon>Actinomycetes</taxon>
        <taxon>Kitasatosporales</taxon>
        <taxon>Streptomycetaceae</taxon>
        <taxon>Streptomyces</taxon>
    </lineage>
</organism>
<keyword evidence="2" id="KW-0378">Hydrolase</keyword>
<evidence type="ECO:0000259" key="1">
    <source>
        <dbReference type="Pfam" id="PF03372"/>
    </source>
</evidence>
<reference evidence="2" key="1">
    <citation type="submission" date="2022-10" db="EMBL/GenBank/DDBJ databases">
        <title>The complete genomes of actinobacterial strains from the NBC collection.</title>
        <authorList>
            <person name="Joergensen T.S."/>
            <person name="Alvarez Arevalo M."/>
            <person name="Sterndorff E.B."/>
            <person name="Faurdal D."/>
            <person name="Vuksanovic O."/>
            <person name="Mourched A.-S."/>
            <person name="Charusanti P."/>
            <person name="Shaw S."/>
            <person name="Blin K."/>
            <person name="Weber T."/>
        </authorList>
    </citation>
    <scope>NUCLEOTIDE SEQUENCE</scope>
    <source>
        <strain evidence="2">NBC_00003</strain>
    </source>
</reference>
<dbReference type="Gene3D" id="3.60.10.10">
    <property type="entry name" value="Endonuclease/exonuclease/phosphatase"/>
    <property type="match status" value="1"/>
</dbReference>
<accession>A0AAU2V6X7</accession>
<protein>
    <submittedName>
        <fullName evidence="2">Endonuclease/exonuclease/phosphatase family protein</fullName>
    </submittedName>
</protein>
<gene>
    <name evidence="2" type="ORF">OG549_22465</name>
</gene>
<proteinExistence type="predicted"/>
<dbReference type="EMBL" id="CP108318">
    <property type="protein sequence ID" value="WTW63191.1"/>
    <property type="molecule type" value="Genomic_DNA"/>
</dbReference>
<keyword evidence="2" id="KW-0540">Nuclease</keyword>
<evidence type="ECO:0000313" key="2">
    <source>
        <dbReference type="EMBL" id="WTW63191.1"/>
    </source>
</evidence>
<dbReference type="Pfam" id="PF03372">
    <property type="entry name" value="Exo_endo_phos"/>
    <property type="match status" value="1"/>
</dbReference>
<name>A0AAU2V6X7_9ACTN</name>
<dbReference type="InterPro" id="IPR005135">
    <property type="entry name" value="Endo/exonuclease/phosphatase"/>
</dbReference>
<dbReference type="InterPro" id="IPR036691">
    <property type="entry name" value="Endo/exonu/phosph_ase_sf"/>
</dbReference>
<dbReference type="AlphaFoldDB" id="A0AAU2V6X7"/>
<sequence>MTSIRLANLNAYKLTPADRDTPGWEARVTAIREIAPDILALQEVVVDDTVTPPELWHQTAAELIQDLAVACGLTAAVDATPGHPYATAAASNSHRPWYTAILWNPATVTPVPHSFRPYGAPDFWHGFTTLQFDIGAASPLLIASYHADPFRPNARADEALRIKGVFRRTGGVKPGVLLGDFNGLSAAEVIDPDGTRRYYDAECYRDQDHDDLEYQVLAGSAGGENLADRWQTEILLRRGFMVDSAAHLGAPWEATVGHWPDGQGDPDPWGPRRIDHIFATRQVAPALRSYRLHRSSAALAASDHLSPVLTVSPDKIATGS</sequence>
<dbReference type="GO" id="GO:0004519">
    <property type="term" value="F:endonuclease activity"/>
    <property type="evidence" value="ECO:0007669"/>
    <property type="project" value="UniProtKB-KW"/>
</dbReference>
<dbReference type="SUPFAM" id="SSF56219">
    <property type="entry name" value="DNase I-like"/>
    <property type="match status" value="1"/>
</dbReference>
<keyword evidence="2" id="KW-0255">Endonuclease</keyword>